<feature type="transmembrane region" description="Helical" evidence="1">
    <location>
        <begin position="77"/>
        <end position="98"/>
    </location>
</feature>
<keyword evidence="1" id="KW-0472">Membrane</keyword>
<evidence type="ECO:0000256" key="1">
    <source>
        <dbReference type="SAM" id="Phobius"/>
    </source>
</evidence>
<evidence type="ECO:0008006" key="4">
    <source>
        <dbReference type="Google" id="ProtNLM"/>
    </source>
</evidence>
<protein>
    <recommendedName>
        <fullName evidence="4">DUF443 domain-containing protein</fullName>
    </recommendedName>
</protein>
<keyword evidence="1" id="KW-1133">Transmembrane helix</keyword>
<evidence type="ECO:0000313" key="2">
    <source>
        <dbReference type="EMBL" id="PTO34923.1"/>
    </source>
</evidence>
<reference evidence="2 3" key="1">
    <citation type="submission" date="2018-03" db="EMBL/GenBank/DDBJ databases">
        <title>Draft genome sequences of four Enterococcus mundtii strains isolated from beef slaughterhouses in Kenya.</title>
        <authorList>
            <person name="Wambui J."/>
            <person name="Stevens M."/>
            <person name="Njage P."/>
            <person name="Stephan R."/>
            <person name="Tasara T."/>
        </authorList>
    </citation>
    <scope>NUCLEOTIDE SEQUENCE [LARGE SCALE GENOMIC DNA]</scope>
    <source>
        <strain evidence="2 3">H18-EM</strain>
    </source>
</reference>
<comment type="caution">
    <text evidence="2">The sequence shown here is derived from an EMBL/GenBank/DDBJ whole genome shotgun (WGS) entry which is preliminary data.</text>
</comment>
<dbReference type="RefSeq" id="WP_108146146.1">
    <property type="nucleotide sequence ID" value="NZ_PYGR01000041.1"/>
</dbReference>
<gene>
    <name evidence="2" type="ORF">C6N14_10060</name>
</gene>
<dbReference type="Proteomes" id="UP000244022">
    <property type="component" value="Unassembled WGS sequence"/>
</dbReference>
<feature type="transmembrane region" description="Helical" evidence="1">
    <location>
        <begin position="183"/>
        <end position="201"/>
    </location>
</feature>
<keyword evidence="1" id="KW-0812">Transmembrane</keyword>
<dbReference type="EMBL" id="PYGR01000041">
    <property type="protein sequence ID" value="PTO34923.1"/>
    <property type="molecule type" value="Genomic_DNA"/>
</dbReference>
<sequence>MIENNCVQDIKRINGRYYLLELHDGLYIVDYFKLMRLRNFFPFSTFYNNAPKKSWTAYKVTGSAEIFEGKKIPEIQFYVPESYGIFGVFVISPFLIFLGYLESIYLALLIGSVLSTYGIISTCRLLHNNKKVKEIVKDTTIVQLVLVENKRSKIYVFLSNFLSCVYGMFVGYLFISAILSGDFWKVIFVSLVSPTISLIFGKIISNLREVPDINVKYKVVRNGDQ</sequence>
<accession>A0A2T5DBI8</accession>
<proteinExistence type="predicted"/>
<feature type="transmembrane region" description="Helical" evidence="1">
    <location>
        <begin position="104"/>
        <end position="127"/>
    </location>
</feature>
<dbReference type="AlphaFoldDB" id="A0A2T5DBI8"/>
<name>A0A2T5DBI8_ENTMU</name>
<feature type="transmembrane region" description="Helical" evidence="1">
    <location>
        <begin position="154"/>
        <end position="177"/>
    </location>
</feature>
<evidence type="ECO:0000313" key="3">
    <source>
        <dbReference type="Proteomes" id="UP000244022"/>
    </source>
</evidence>
<organism evidence="2 3">
    <name type="scientific">Enterococcus mundtii</name>
    <dbReference type="NCBI Taxonomy" id="53346"/>
    <lineage>
        <taxon>Bacteria</taxon>
        <taxon>Bacillati</taxon>
        <taxon>Bacillota</taxon>
        <taxon>Bacilli</taxon>
        <taxon>Lactobacillales</taxon>
        <taxon>Enterococcaceae</taxon>
        <taxon>Enterococcus</taxon>
    </lineage>
</organism>